<gene>
    <name evidence="2" type="ORF">HAHE_42910</name>
</gene>
<reference evidence="2 3" key="1">
    <citation type="submission" date="2021-06" db="EMBL/GenBank/DDBJ databases">
        <title>Complete genome of Haloferula helveola possessing various polysaccharide degrading enzymes.</title>
        <authorList>
            <person name="Takami H."/>
            <person name="Huang C."/>
            <person name="Hamasaki K."/>
        </authorList>
    </citation>
    <scope>NUCLEOTIDE SEQUENCE [LARGE SCALE GENOMIC DNA]</scope>
    <source>
        <strain evidence="2 3">CN-1</strain>
    </source>
</reference>
<accession>A0ABM7RS94</accession>
<evidence type="ECO:0000313" key="2">
    <source>
        <dbReference type="EMBL" id="BCX50383.1"/>
    </source>
</evidence>
<dbReference type="RefSeq" id="WP_338687400.1">
    <property type="nucleotide sequence ID" value="NZ_AP024702.1"/>
</dbReference>
<dbReference type="EMBL" id="AP024702">
    <property type="protein sequence ID" value="BCX50383.1"/>
    <property type="molecule type" value="Genomic_DNA"/>
</dbReference>
<keyword evidence="3" id="KW-1185">Reference proteome</keyword>
<sequence>MKMTPDDLRLSAYVLGELSADEAAMVERAAAADPAIRLSLREIDGMAGFLDGTFGTKAASLKPSQREAVMRAGREADLDGKVVELASARRRWRPWLTGIGAAAAVAFAAVLLSRLGTETGGGGGFSVSREVALLPLPGPSVGDGEVGVAAGGGGMRTQATQLESHAGEFLVEVAKEIDRSPLPDASELAAGSELSGFSNEPNLRLPVVLGTSSATWVRRWITEKEGLPPKRAVRVEELVNTARLPSPIELNGFRFGAEVIEWQGSKWLGLQWVAGEEDLADFQIRSASKAPRRVIGSFASRDDALLPSTLPAGRSTLVLVEFENPNSAMGEIRFRRGSDSSTMNLDEVAEPAGAEMKHAVAMAAFGLWLRDEVDLAVLTEALGAAESANADPVRQQTHQLIRKAMLLASAGD</sequence>
<feature type="transmembrane region" description="Helical" evidence="1">
    <location>
        <begin position="95"/>
        <end position="112"/>
    </location>
</feature>
<keyword evidence="1" id="KW-0472">Membrane</keyword>
<evidence type="ECO:0000313" key="3">
    <source>
        <dbReference type="Proteomes" id="UP001374893"/>
    </source>
</evidence>
<organism evidence="2 3">
    <name type="scientific">Haloferula helveola</name>
    <dbReference type="NCBI Taxonomy" id="490095"/>
    <lineage>
        <taxon>Bacteria</taxon>
        <taxon>Pseudomonadati</taxon>
        <taxon>Verrucomicrobiota</taxon>
        <taxon>Verrucomicrobiia</taxon>
        <taxon>Verrucomicrobiales</taxon>
        <taxon>Verrucomicrobiaceae</taxon>
        <taxon>Haloferula</taxon>
    </lineage>
</organism>
<evidence type="ECO:0008006" key="4">
    <source>
        <dbReference type="Google" id="ProtNLM"/>
    </source>
</evidence>
<evidence type="ECO:0000256" key="1">
    <source>
        <dbReference type="SAM" id="Phobius"/>
    </source>
</evidence>
<keyword evidence="1" id="KW-0812">Transmembrane</keyword>
<protein>
    <recommendedName>
        <fullName evidence="4">Zinc-finger domain-containing protein</fullName>
    </recommendedName>
</protein>
<name>A0ABM7RS94_9BACT</name>
<proteinExistence type="predicted"/>
<keyword evidence="1" id="KW-1133">Transmembrane helix</keyword>
<dbReference type="Proteomes" id="UP001374893">
    <property type="component" value="Chromosome"/>
</dbReference>